<dbReference type="PANTHER" id="PTHR30093:SF2">
    <property type="entry name" value="TYPE II SECRETION SYSTEM PROTEIN H"/>
    <property type="match status" value="1"/>
</dbReference>
<proteinExistence type="predicted"/>
<dbReference type="RefSeq" id="WP_236254380.1">
    <property type="nucleotide sequence ID" value="NZ_CP036280.1"/>
</dbReference>
<feature type="compositionally biased region" description="Gly residues" evidence="2">
    <location>
        <begin position="296"/>
        <end position="310"/>
    </location>
</feature>
<gene>
    <name evidence="3" type="ORF">Pan265_22630</name>
</gene>
<dbReference type="AlphaFoldDB" id="A0A518BZK3"/>
<evidence type="ECO:0000313" key="4">
    <source>
        <dbReference type="Proteomes" id="UP000320386"/>
    </source>
</evidence>
<keyword evidence="4" id="KW-1185">Reference proteome</keyword>
<dbReference type="Gene3D" id="3.30.700.10">
    <property type="entry name" value="Glycoprotein, Type 4 Pilin"/>
    <property type="match status" value="1"/>
</dbReference>
<name>A0A518BZK3_9BACT</name>
<dbReference type="KEGG" id="mcad:Pan265_22630"/>
<dbReference type="GO" id="GO:0015628">
    <property type="term" value="P:protein secretion by the type II secretion system"/>
    <property type="evidence" value="ECO:0007669"/>
    <property type="project" value="InterPro"/>
</dbReference>
<accession>A0A518BZK3</accession>
<evidence type="ECO:0000313" key="3">
    <source>
        <dbReference type="EMBL" id="QDU72398.1"/>
    </source>
</evidence>
<reference evidence="3 4" key="1">
    <citation type="submission" date="2019-02" db="EMBL/GenBank/DDBJ databases">
        <title>Deep-cultivation of Planctomycetes and their phenomic and genomic characterization uncovers novel biology.</title>
        <authorList>
            <person name="Wiegand S."/>
            <person name="Jogler M."/>
            <person name="Boedeker C."/>
            <person name="Pinto D."/>
            <person name="Vollmers J."/>
            <person name="Rivas-Marin E."/>
            <person name="Kohn T."/>
            <person name="Peeters S.H."/>
            <person name="Heuer A."/>
            <person name="Rast P."/>
            <person name="Oberbeckmann S."/>
            <person name="Bunk B."/>
            <person name="Jeske O."/>
            <person name="Meyerdierks A."/>
            <person name="Storesund J.E."/>
            <person name="Kallscheuer N."/>
            <person name="Luecker S."/>
            <person name="Lage O.M."/>
            <person name="Pohl T."/>
            <person name="Merkel B.J."/>
            <person name="Hornburger P."/>
            <person name="Mueller R.-W."/>
            <person name="Bruemmer F."/>
            <person name="Labrenz M."/>
            <person name="Spormann A.M."/>
            <person name="Op den Camp H."/>
            <person name="Overmann J."/>
            <person name="Amann R."/>
            <person name="Jetten M.S.M."/>
            <person name="Mascher T."/>
            <person name="Medema M.H."/>
            <person name="Devos D.P."/>
            <person name="Kaster A.-K."/>
            <person name="Ovreas L."/>
            <person name="Rohde M."/>
            <person name="Galperin M.Y."/>
            <person name="Jogler C."/>
        </authorList>
    </citation>
    <scope>NUCLEOTIDE SEQUENCE [LARGE SCALE GENOMIC DNA]</scope>
    <source>
        <strain evidence="3 4">Pan265</strain>
    </source>
</reference>
<feature type="region of interest" description="Disordered" evidence="2">
    <location>
        <begin position="286"/>
        <end position="310"/>
    </location>
</feature>
<dbReference type="InterPro" id="IPR045584">
    <property type="entry name" value="Pilin-like"/>
</dbReference>
<evidence type="ECO:0000256" key="2">
    <source>
        <dbReference type="SAM" id="MobiDB-lite"/>
    </source>
</evidence>
<dbReference type="Pfam" id="PF07963">
    <property type="entry name" value="N_methyl"/>
    <property type="match status" value="1"/>
</dbReference>
<dbReference type="PROSITE" id="PS00409">
    <property type="entry name" value="PROKAR_NTER_METHYL"/>
    <property type="match status" value="1"/>
</dbReference>
<dbReference type="SUPFAM" id="SSF54523">
    <property type="entry name" value="Pili subunits"/>
    <property type="match status" value="1"/>
</dbReference>
<dbReference type="PRINTS" id="PR00813">
    <property type="entry name" value="BCTERIALGSPG"/>
</dbReference>
<dbReference type="GO" id="GO:0015627">
    <property type="term" value="C:type II protein secretion system complex"/>
    <property type="evidence" value="ECO:0007669"/>
    <property type="project" value="InterPro"/>
</dbReference>
<keyword evidence="1" id="KW-0488">Methylation</keyword>
<dbReference type="PANTHER" id="PTHR30093">
    <property type="entry name" value="GENERAL SECRETION PATHWAY PROTEIN G"/>
    <property type="match status" value="1"/>
</dbReference>
<dbReference type="InterPro" id="IPR012902">
    <property type="entry name" value="N_methyl_site"/>
</dbReference>
<dbReference type="InterPro" id="IPR000983">
    <property type="entry name" value="Bac_GSPG_pilin"/>
</dbReference>
<dbReference type="NCBIfam" id="TIGR02532">
    <property type="entry name" value="IV_pilin_GFxxxE"/>
    <property type="match status" value="1"/>
</dbReference>
<organism evidence="3 4">
    <name type="scientific">Mucisphaera calidilacus</name>
    <dbReference type="NCBI Taxonomy" id="2527982"/>
    <lineage>
        <taxon>Bacteria</taxon>
        <taxon>Pseudomonadati</taxon>
        <taxon>Planctomycetota</taxon>
        <taxon>Phycisphaerae</taxon>
        <taxon>Phycisphaerales</taxon>
        <taxon>Phycisphaeraceae</taxon>
        <taxon>Mucisphaera</taxon>
    </lineage>
</organism>
<sequence>MARRTGFTLIELLVVISIIALLIGILLPALGSARALTLDMICTSNTRSLMQAYAAYTTDNDETLPLYGLNVGGLNTNSNPNAGRVTNPSATGFEYGIFPGQWDRTDSNDVLAMENSCLAPYIGDLQSMICPLYEKLVDGGFNPGETVSTAAREGMASDEIRFTYSINNNMDRRLSYEGFSRVSHVRDQSGMAVFLEENPFKHERFGSNWNIDDGLFNIVGGSLNWPNLANTLATFHGNKNPGRYADSPYPVQGDAYHGDYNHGVGTVGFLDGHAATEESDNTLEICVDGEPPAKSGSGGSGGGGTGRPRG</sequence>
<dbReference type="Proteomes" id="UP000320386">
    <property type="component" value="Chromosome"/>
</dbReference>
<dbReference type="EMBL" id="CP036280">
    <property type="protein sequence ID" value="QDU72398.1"/>
    <property type="molecule type" value="Genomic_DNA"/>
</dbReference>
<protein>
    <submittedName>
        <fullName evidence="3">Uncharacterized protein</fullName>
    </submittedName>
</protein>
<evidence type="ECO:0000256" key="1">
    <source>
        <dbReference type="ARBA" id="ARBA00022481"/>
    </source>
</evidence>